<dbReference type="RefSeq" id="WP_420791564.1">
    <property type="nucleotide sequence ID" value="NZ_BAABHQ010000013.1"/>
</dbReference>
<dbReference type="SMART" id="SM00341">
    <property type="entry name" value="HRDC"/>
    <property type="match status" value="1"/>
</dbReference>
<dbReference type="PANTHER" id="PTHR47649">
    <property type="entry name" value="RIBONUCLEASE D"/>
    <property type="match status" value="1"/>
</dbReference>
<dbReference type="SMART" id="SM00474">
    <property type="entry name" value="35EXOc"/>
    <property type="match status" value="1"/>
</dbReference>
<dbReference type="EMBL" id="BAABHQ010000013">
    <property type="protein sequence ID" value="GAA4886073.1"/>
    <property type="molecule type" value="Genomic_DNA"/>
</dbReference>
<dbReference type="Pfam" id="PF00570">
    <property type="entry name" value="HRDC"/>
    <property type="match status" value="1"/>
</dbReference>
<proteinExistence type="predicted"/>
<dbReference type="InterPro" id="IPR002121">
    <property type="entry name" value="HRDC_dom"/>
</dbReference>
<comment type="caution">
    <text evidence="3">The sequence shown here is derived from an EMBL/GenBank/DDBJ whole genome shotgun (WGS) entry which is preliminary data.</text>
</comment>
<dbReference type="SUPFAM" id="SSF47819">
    <property type="entry name" value="HRDC-like"/>
    <property type="match status" value="1"/>
</dbReference>
<evidence type="ECO:0000259" key="2">
    <source>
        <dbReference type="PROSITE" id="PS50967"/>
    </source>
</evidence>
<dbReference type="InterPro" id="IPR044876">
    <property type="entry name" value="HRDC_dom_sf"/>
</dbReference>
<evidence type="ECO:0000256" key="1">
    <source>
        <dbReference type="SAM" id="MobiDB-lite"/>
    </source>
</evidence>
<dbReference type="Pfam" id="PF18305">
    <property type="entry name" value="DNA_pol_A_exoN"/>
    <property type="match status" value="1"/>
</dbReference>
<dbReference type="SUPFAM" id="SSF53098">
    <property type="entry name" value="Ribonuclease H-like"/>
    <property type="match status" value="1"/>
</dbReference>
<feature type="region of interest" description="Disordered" evidence="1">
    <location>
        <begin position="1"/>
        <end position="20"/>
    </location>
</feature>
<feature type="domain" description="HRDC" evidence="2">
    <location>
        <begin position="240"/>
        <end position="320"/>
    </location>
</feature>
<protein>
    <submittedName>
        <fullName evidence="3">Ribonuclease D</fullName>
    </submittedName>
</protein>
<organism evidence="3 4">
    <name type="scientific">Actinomycetospora straminea</name>
    <dbReference type="NCBI Taxonomy" id="663607"/>
    <lineage>
        <taxon>Bacteria</taxon>
        <taxon>Bacillati</taxon>
        <taxon>Actinomycetota</taxon>
        <taxon>Actinomycetes</taxon>
        <taxon>Pseudonocardiales</taxon>
        <taxon>Pseudonocardiaceae</taxon>
        <taxon>Actinomycetospora</taxon>
    </lineage>
</organism>
<dbReference type="InterPro" id="IPR010997">
    <property type="entry name" value="HRDC-like_sf"/>
</dbReference>
<keyword evidence="4" id="KW-1185">Reference proteome</keyword>
<dbReference type="InterPro" id="IPR012337">
    <property type="entry name" value="RNaseH-like_sf"/>
</dbReference>
<dbReference type="Gene3D" id="3.30.420.10">
    <property type="entry name" value="Ribonuclease H-like superfamily/Ribonuclease H"/>
    <property type="match status" value="1"/>
</dbReference>
<dbReference type="InterPro" id="IPR002562">
    <property type="entry name" value="3'-5'_exonuclease_dom"/>
</dbReference>
<sequence length="429" mass="45539">MAPDPSPSEPTETAEVVDDDPAVVDLLEPAEGVPPLVTDAAALADAAASLAGGTGPVAVDAERASGYRYSARAYLVQLRREGAGTVLVDPIACGGDLRVVDEALRGVEWVLHAASQDLACLAEVGMRPDSLFDTELAGRLVGYPRVGLGPLTEHLLGVRLQKGHGAADWSRRPLPAEWLTYAALDVELLVELRDAVAADLERQGKTAWAEQEFEAVRLAPPPPPRAEPWRRTSGLHKVRRPAQLAVVRELWGSRDELASTRDVAPGRLLPDAAIVDAALREPTGRDDLVGMPVFRGRAQRRLADRWWSAIARARALPKAGWPASAPAQDGPPPAHRWGDKDPAAAARLAAARAALAGLSERTGTPVENLVTPDLVRRLCWAPPESLAPDAVAGALRDLGARPWQAELTAPLLAEALHAVPAEPSGPQES</sequence>
<dbReference type="Gene3D" id="1.10.150.80">
    <property type="entry name" value="HRDC domain"/>
    <property type="match status" value="2"/>
</dbReference>
<dbReference type="PANTHER" id="PTHR47649:SF1">
    <property type="entry name" value="RIBONUCLEASE D"/>
    <property type="match status" value="1"/>
</dbReference>
<dbReference type="InterPro" id="IPR041605">
    <property type="entry name" value="Exo_C"/>
</dbReference>
<evidence type="ECO:0000313" key="4">
    <source>
        <dbReference type="Proteomes" id="UP001500457"/>
    </source>
</evidence>
<dbReference type="InterPro" id="IPR051086">
    <property type="entry name" value="RNase_D-like"/>
</dbReference>
<dbReference type="InterPro" id="IPR036397">
    <property type="entry name" value="RNaseH_sf"/>
</dbReference>
<gene>
    <name evidence="3" type="ORF">GCM10023203_43270</name>
</gene>
<dbReference type="Proteomes" id="UP001500457">
    <property type="component" value="Unassembled WGS sequence"/>
</dbReference>
<reference evidence="4" key="1">
    <citation type="journal article" date="2019" name="Int. J. Syst. Evol. Microbiol.">
        <title>The Global Catalogue of Microorganisms (GCM) 10K type strain sequencing project: providing services to taxonomists for standard genome sequencing and annotation.</title>
        <authorList>
            <consortium name="The Broad Institute Genomics Platform"/>
            <consortium name="The Broad Institute Genome Sequencing Center for Infectious Disease"/>
            <person name="Wu L."/>
            <person name="Ma J."/>
        </authorList>
    </citation>
    <scope>NUCLEOTIDE SEQUENCE [LARGE SCALE GENOMIC DNA]</scope>
    <source>
        <strain evidence="4">JCM 17983</strain>
    </source>
</reference>
<name>A0ABP9EV93_9PSEU</name>
<dbReference type="Pfam" id="PF01612">
    <property type="entry name" value="DNA_pol_A_exo1"/>
    <property type="match status" value="1"/>
</dbReference>
<dbReference type="CDD" id="cd06142">
    <property type="entry name" value="RNaseD_exo"/>
    <property type="match status" value="1"/>
</dbReference>
<dbReference type="PROSITE" id="PS50967">
    <property type="entry name" value="HRDC"/>
    <property type="match status" value="1"/>
</dbReference>
<accession>A0ABP9EV93</accession>
<evidence type="ECO:0000313" key="3">
    <source>
        <dbReference type="EMBL" id="GAA4886073.1"/>
    </source>
</evidence>